<accession>A0A9P4IVM1</accession>
<keyword evidence="10" id="KW-1185">Reference proteome</keyword>
<name>A0A9P4IVM1_9PEZI</name>
<evidence type="ECO:0000256" key="3">
    <source>
        <dbReference type="ARBA" id="ARBA00022723"/>
    </source>
</evidence>
<dbReference type="InterPro" id="IPR013154">
    <property type="entry name" value="ADH-like_N"/>
</dbReference>
<dbReference type="Gene3D" id="3.40.50.720">
    <property type="entry name" value="NAD(P)-binding Rossmann-like Domain"/>
    <property type="match status" value="1"/>
</dbReference>
<dbReference type="AlphaFoldDB" id="A0A9P4IVM1"/>
<reference evidence="9" key="1">
    <citation type="journal article" date="2020" name="Stud. Mycol.">
        <title>101 Dothideomycetes genomes: a test case for predicting lifestyles and emergence of pathogens.</title>
        <authorList>
            <person name="Haridas S."/>
            <person name="Albert R."/>
            <person name="Binder M."/>
            <person name="Bloem J."/>
            <person name="Labutti K."/>
            <person name="Salamov A."/>
            <person name="Andreopoulos B."/>
            <person name="Baker S."/>
            <person name="Barry K."/>
            <person name="Bills G."/>
            <person name="Bluhm B."/>
            <person name="Cannon C."/>
            <person name="Castanera R."/>
            <person name="Culley D."/>
            <person name="Daum C."/>
            <person name="Ezra D."/>
            <person name="Gonzalez J."/>
            <person name="Henrissat B."/>
            <person name="Kuo A."/>
            <person name="Liang C."/>
            <person name="Lipzen A."/>
            <person name="Lutzoni F."/>
            <person name="Magnuson J."/>
            <person name="Mondo S."/>
            <person name="Nolan M."/>
            <person name="Ohm R."/>
            <person name="Pangilinan J."/>
            <person name="Park H.-J."/>
            <person name="Ramirez L."/>
            <person name="Alfaro M."/>
            <person name="Sun H."/>
            <person name="Tritt A."/>
            <person name="Yoshinaga Y."/>
            <person name="Zwiers L.-H."/>
            <person name="Turgeon B."/>
            <person name="Goodwin S."/>
            <person name="Spatafora J."/>
            <person name="Crous P."/>
            <person name="Grigoriev I."/>
        </authorList>
    </citation>
    <scope>NUCLEOTIDE SEQUENCE</scope>
    <source>
        <strain evidence="9">CBS 260.36</strain>
    </source>
</reference>
<dbReference type="GO" id="GO:0046872">
    <property type="term" value="F:metal ion binding"/>
    <property type="evidence" value="ECO:0007669"/>
    <property type="project" value="UniProtKB-KW"/>
</dbReference>
<dbReference type="Pfam" id="PF00107">
    <property type="entry name" value="ADH_zinc_N"/>
    <property type="match status" value="1"/>
</dbReference>
<feature type="domain" description="Alcohol dehydrogenase-like C-terminal" evidence="7">
    <location>
        <begin position="197"/>
        <end position="331"/>
    </location>
</feature>
<dbReference type="GO" id="GO:0004022">
    <property type="term" value="F:alcohol dehydrogenase (NAD+) activity"/>
    <property type="evidence" value="ECO:0007669"/>
    <property type="project" value="TreeGrafter"/>
</dbReference>
<keyword evidence="4" id="KW-0862">Zinc</keyword>
<evidence type="ECO:0000256" key="5">
    <source>
        <dbReference type="ARBA" id="ARBA00023002"/>
    </source>
</evidence>
<dbReference type="FunFam" id="3.40.50.720:FF:000039">
    <property type="entry name" value="Alcohol dehydrogenase AdhP"/>
    <property type="match status" value="1"/>
</dbReference>
<comment type="caution">
    <text evidence="9">The sequence shown here is derived from an EMBL/GenBank/DDBJ whole genome shotgun (WGS) entry which is preliminary data.</text>
</comment>
<protein>
    <submittedName>
        <fullName evidence="9">Alcohol dehydrogenase-like protein</fullName>
    </submittedName>
</protein>
<organism evidence="9 10">
    <name type="scientific">Myriangium duriaei CBS 260.36</name>
    <dbReference type="NCBI Taxonomy" id="1168546"/>
    <lineage>
        <taxon>Eukaryota</taxon>
        <taxon>Fungi</taxon>
        <taxon>Dikarya</taxon>
        <taxon>Ascomycota</taxon>
        <taxon>Pezizomycotina</taxon>
        <taxon>Dothideomycetes</taxon>
        <taxon>Dothideomycetidae</taxon>
        <taxon>Myriangiales</taxon>
        <taxon>Myriangiaceae</taxon>
        <taxon>Myriangium</taxon>
    </lineage>
</organism>
<dbReference type="PANTHER" id="PTHR42940">
    <property type="entry name" value="ALCOHOL DEHYDROGENASE 1-RELATED"/>
    <property type="match status" value="1"/>
</dbReference>
<proteinExistence type="inferred from homology"/>
<dbReference type="PANTHER" id="PTHR42940:SF8">
    <property type="entry name" value="VACUOLAR PROTEIN SORTING-ASSOCIATED PROTEIN 11"/>
    <property type="match status" value="1"/>
</dbReference>
<dbReference type="OrthoDB" id="256333at2759"/>
<dbReference type="Proteomes" id="UP000799439">
    <property type="component" value="Unassembled WGS sequence"/>
</dbReference>
<evidence type="ECO:0000313" key="10">
    <source>
        <dbReference type="Proteomes" id="UP000799439"/>
    </source>
</evidence>
<dbReference type="GO" id="GO:0005737">
    <property type="term" value="C:cytoplasm"/>
    <property type="evidence" value="ECO:0007669"/>
    <property type="project" value="TreeGrafter"/>
</dbReference>
<evidence type="ECO:0000256" key="1">
    <source>
        <dbReference type="ARBA" id="ARBA00001947"/>
    </source>
</evidence>
<gene>
    <name evidence="9" type="ORF">K461DRAFT_288670</name>
</gene>
<feature type="domain" description="Alcohol dehydrogenase-like N-terminal" evidence="8">
    <location>
        <begin position="34"/>
        <end position="157"/>
    </location>
</feature>
<dbReference type="Gene3D" id="3.90.180.10">
    <property type="entry name" value="Medium-chain alcohol dehydrogenases, catalytic domain"/>
    <property type="match status" value="1"/>
</dbReference>
<keyword evidence="3" id="KW-0479">Metal-binding</keyword>
<comment type="cofactor">
    <cofactor evidence="1">
        <name>Zn(2+)</name>
        <dbReference type="ChEBI" id="CHEBI:29105"/>
    </cofactor>
</comment>
<dbReference type="InterPro" id="IPR036291">
    <property type="entry name" value="NAD(P)-bd_dom_sf"/>
</dbReference>
<evidence type="ECO:0000256" key="4">
    <source>
        <dbReference type="ARBA" id="ARBA00022833"/>
    </source>
</evidence>
<dbReference type="SUPFAM" id="SSF50129">
    <property type="entry name" value="GroES-like"/>
    <property type="match status" value="1"/>
</dbReference>
<evidence type="ECO:0000256" key="2">
    <source>
        <dbReference type="ARBA" id="ARBA00008072"/>
    </source>
</evidence>
<dbReference type="SUPFAM" id="SSF51735">
    <property type="entry name" value="NAD(P)-binding Rossmann-fold domains"/>
    <property type="match status" value="1"/>
</dbReference>
<keyword evidence="5" id="KW-0560">Oxidoreductase</keyword>
<dbReference type="EMBL" id="ML996093">
    <property type="protein sequence ID" value="KAF2148585.1"/>
    <property type="molecule type" value="Genomic_DNA"/>
</dbReference>
<evidence type="ECO:0000313" key="9">
    <source>
        <dbReference type="EMBL" id="KAF2148585.1"/>
    </source>
</evidence>
<evidence type="ECO:0000259" key="8">
    <source>
        <dbReference type="Pfam" id="PF08240"/>
    </source>
</evidence>
<dbReference type="InterPro" id="IPR013149">
    <property type="entry name" value="ADH-like_C"/>
</dbReference>
<comment type="similarity">
    <text evidence="2">Belongs to the zinc-containing alcohol dehydrogenase family.</text>
</comment>
<dbReference type="Pfam" id="PF08240">
    <property type="entry name" value="ADH_N"/>
    <property type="match status" value="1"/>
</dbReference>
<sequence>MPSTLPEFMKAQVLEAFNQPYVLKTFPIPEVQSENDIIVKVDASGYCHFDAQLAAGQAFGDPKSFPHIGGHEIAGTVVALPHAPSTSAKAIKIGSRVGVPGRGFSACHTCFECKSPANAQPGYSFYCQQGKSNGLSKHGGFAEYALVDARQCVLLPDGMQAVDAAPLMCAGVTIYKAIKTCKLAPGQRLGIVGCGGGLGHLGLQFADALGLEVTGIDAADGPLKLAKSLQTKAQIYDARLTSAQELAEEIGRVDGKQDKADMGLDAVIILPESQVSFEYGTKLLRNHALCVVVSIPEKGFNVSAWDLVYRNIKVSGTMLGSDADLRETVSIAAQYGVKPSKKIFSLAQINDLVHDLHNGVGGKMVIDLSL</sequence>
<keyword evidence="6" id="KW-0520">NAD</keyword>
<evidence type="ECO:0000256" key="6">
    <source>
        <dbReference type="ARBA" id="ARBA00023027"/>
    </source>
</evidence>
<evidence type="ECO:0000259" key="7">
    <source>
        <dbReference type="Pfam" id="PF00107"/>
    </source>
</evidence>
<dbReference type="InterPro" id="IPR011032">
    <property type="entry name" value="GroES-like_sf"/>
</dbReference>